<gene>
    <name evidence="2" type="ORF">I2H31_11790</name>
</gene>
<protein>
    <submittedName>
        <fullName evidence="2">Pyridoxamine 5'-phosphate oxidase family protein</fullName>
    </submittedName>
</protein>
<evidence type="ECO:0000313" key="2">
    <source>
        <dbReference type="EMBL" id="MBF9221783.1"/>
    </source>
</evidence>
<dbReference type="Proteomes" id="UP000618931">
    <property type="component" value="Unassembled WGS sequence"/>
</dbReference>
<accession>A0ABS0I4C8</accession>
<organism evidence="2 3">
    <name type="scientific">Hymenobacter ruricola</name>
    <dbReference type="NCBI Taxonomy" id="2791023"/>
    <lineage>
        <taxon>Bacteria</taxon>
        <taxon>Pseudomonadati</taxon>
        <taxon>Bacteroidota</taxon>
        <taxon>Cytophagia</taxon>
        <taxon>Cytophagales</taxon>
        <taxon>Hymenobacteraceae</taxon>
        <taxon>Hymenobacter</taxon>
    </lineage>
</organism>
<dbReference type="Gene3D" id="2.30.110.10">
    <property type="entry name" value="Electron Transport, Fmn-binding Protein, Chain A"/>
    <property type="match status" value="1"/>
</dbReference>
<reference evidence="2 3" key="1">
    <citation type="submission" date="2020-11" db="EMBL/GenBank/DDBJ databases">
        <authorList>
            <person name="Kim M.K."/>
        </authorList>
    </citation>
    <scope>NUCLEOTIDE SEQUENCE [LARGE SCALE GENOMIC DNA]</scope>
    <source>
        <strain evidence="2 3">BT662</strain>
    </source>
</reference>
<dbReference type="Pfam" id="PF01243">
    <property type="entry name" value="PNPOx_N"/>
    <property type="match status" value="1"/>
</dbReference>
<dbReference type="PANTHER" id="PTHR39336">
    <property type="entry name" value="PYRIDOXAMINE PHOSPHATE OXIDASE FAMILY PROTEIN (AFU_ORTHOLOGUE AFUA_6G11440)"/>
    <property type="match status" value="1"/>
</dbReference>
<name>A0ABS0I4C8_9BACT</name>
<dbReference type="InterPro" id="IPR012349">
    <property type="entry name" value="Split_barrel_FMN-bd"/>
</dbReference>
<dbReference type="RefSeq" id="WP_196293242.1">
    <property type="nucleotide sequence ID" value="NZ_JADQDM010000005.1"/>
</dbReference>
<proteinExistence type="predicted"/>
<sequence>MGKQFTDIDAARQAFIEQQPLFFVGTAAADGRVNVSPKGLDTLRVLGPNQVVWLNLTGSGNETAAHLRELNRITLMFCAFEGKPNIMRLYGTAAVLHPRDAGWDELIGLFPDLPGARQLVVVDVDLVTTACGFAVPLLDYQGERQELNRSMEKKGPDGVRDYWQQRNQLSLDGRPTGI</sequence>
<dbReference type="InterPro" id="IPR011576">
    <property type="entry name" value="Pyridox_Oxase_N"/>
</dbReference>
<keyword evidence="3" id="KW-1185">Reference proteome</keyword>
<feature type="domain" description="Pyridoxamine 5'-phosphate oxidase N-terminal" evidence="1">
    <location>
        <begin position="9"/>
        <end position="128"/>
    </location>
</feature>
<evidence type="ECO:0000259" key="1">
    <source>
        <dbReference type="Pfam" id="PF01243"/>
    </source>
</evidence>
<dbReference type="EMBL" id="JADQDM010000005">
    <property type="protein sequence ID" value="MBF9221783.1"/>
    <property type="molecule type" value="Genomic_DNA"/>
</dbReference>
<dbReference type="PANTHER" id="PTHR39336:SF1">
    <property type="entry name" value="PYRIDOXAMINE PHOSPHATE OXIDASE FAMILY PROTEIN (AFU_ORTHOLOGUE AFUA_6G11440)"/>
    <property type="match status" value="1"/>
</dbReference>
<evidence type="ECO:0000313" key="3">
    <source>
        <dbReference type="Proteomes" id="UP000618931"/>
    </source>
</evidence>
<comment type="caution">
    <text evidence="2">The sequence shown here is derived from an EMBL/GenBank/DDBJ whole genome shotgun (WGS) entry which is preliminary data.</text>
</comment>
<dbReference type="SUPFAM" id="SSF50475">
    <property type="entry name" value="FMN-binding split barrel"/>
    <property type="match status" value="1"/>
</dbReference>